<dbReference type="SUPFAM" id="SSF55874">
    <property type="entry name" value="ATPase domain of HSP90 chaperone/DNA topoisomerase II/histidine kinase"/>
    <property type="match status" value="1"/>
</dbReference>
<dbReference type="Gene3D" id="3.30.565.10">
    <property type="entry name" value="Histidine kinase-like ATPase, C-terminal domain"/>
    <property type="match status" value="1"/>
</dbReference>
<dbReference type="Gene3D" id="3.40.190.10">
    <property type="entry name" value="Periplasmic binding protein-like II"/>
    <property type="match status" value="1"/>
</dbReference>
<keyword evidence="4" id="KW-0472">Membrane</keyword>
<protein>
    <recommendedName>
        <fullName evidence="2">histidine kinase</fullName>
        <ecNumber evidence="2">2.7.13.3</ecNumber>
    </recommendedName>
</protein>
<dbReference type="Pfam" id="PF12974">
    <property type="entry name" value="Phosphonate-bd"/>
    <property type="match status" value="1"/>
</dbReference>
<keyword evidence="4" id="KW-1133">Transmembrane helix</keyword>
<dbReference type="SMART" id="SM00388">
    <property type="entry name" value="HisKA"/>
    <property type="match status" value="1"/>
</dbReference>
<dbReference type="SMART" id="SM00387">
    <property type="entry name" value="HATPase_c"/>
    <property type="match status" value="1"/>
</dbReference>
<comment type="catalytic activity">
    <reaction evidence="1">
        <text>ATP + protein L-histidine = ADP + protein N-phospho-L-histidine.</text>
        <dbReference type="EC" id="2.7.13.3"/>
    </reaction>
</comment>
<dbReference type="InterPro" id="IPR004358">
    <property type="entry name" value="Sig_transdc_His_kin-like_C"/>
</dbReference>
<keyword evidence="4" id="KW-0812">Transmembrane</keyword>
<dbReference type="PANTHER" id="PTHR43065">
    <property type="entry name" value="SENSOR HISTIDINE KINASE"/>
    <property type="match status" value="1"/>
</dbReference>
<dbReference type="Gene3D" id="1.10.287.130">
    <property type="match status" value="1"/>
</dbReference>
<dbReference type="InterPro" id="IPR036890">
    <property type="entry name" value="HATPase_C_sf"/>
</dbReference>
<proteinExistence type="predicted"/>
<dbReference type="InterPro" id="IPR036097">
    <property type="entry name" value="HisK_dim/P_sf"/>
</dbReference>
<reference evidence="6 7" key="1">
    <citation type="journal article" date="2019" name="Nat. Med.">
        <title>A library of human gut bacterial isolates paired with longitudinal multiomics data enables mechanistic microbiome research.</title>
        <authorList>
            <person name="Poyet M."/>
            <person name="Groussin M."/>
            <person name="Gibbons S.M."/>
            <person name="Avila-Pacheco J."/>
            <person name="Jiang X."/>
            <person name="Kearney S.M."/>
            <person name="Perrotta A.R."/>
            <person name="Berdy B."/>
            <person name="Zhao S."/>
            <person name="Lieberman T.D."/>
            <person name="Swanson P.K."/>
            <person name="Smith M."/>
            <person name="Roesemann S."/>
            <person name="Alexander J.E."/>
            <person name="Rich S.A."/>
            <person name="Livny J."/>
            <person name="Vlamakis H."/>
            <person name="Clish C."/>
            <person name="Bullock K."/>
            <person name="Deik A."/>
            <person name="Scott J."/>
            <person name="Pierce K.A."/>
            <person name="Xavier R.J."/>
            <person name="Alm E.J."/>
        </authorList>
    </citation>
    <scope>NUCLEOTIDE SEQUENCE [LARGE SCALE GENOMIC DNA]</scope>
    <source>
        <strain evidence="6 7">BIOML-A2</strain>
    </source>
</reference>
<evidence type="ECO:0000313" key="7">
    <source>
        <dbReference type="Proteomes" id="UP000462362"/>
    </source>
</evidence>
<accession>A0A844LE94</accession>
<evidence type="ECO:0000256" key="2">
    <source>
        <dbReference type="ARBA" id="ARBA00012438"/>
    </source>
</evidence>
<evidence type="ECO:0000256" key="1">
    <source>
        <dbReference type="ARBA" id="ARBA00000085"/>
    </source>
</evidence>
<dbReference type="GO" id="GO:0000155">
    <property type="term" value="F:phosphorelay sensor kinase activity"/>
    <property type="evidence" value="ECO:0007669"/>
    <property type="project" value="InterPro"/>
</dbReference>
<gene>
    <name evidence="6" type="ORF">GMD42_02215</name>
</gene>
<evidence type="ECO:0000256" key="4">
    <source>
        <dbReference type="SAM" id="Phobius"/>
    </source>
</evidence>
<dbReference type="Pfam" id="PF00512">
    <property type="entry name" value="HisKA"/>
    <property type="match status" value="1"/>
</dbReference>
<dbReference type="SUPFAM" id="SSF47384">
    <property type="entry name" value="Homodimeric domain of signal transducing histidine kinase"/>
    <property type="match status" value="1"/>
</dbReference>
<dbReference type="Proteomes" id="UP000462362">
    <property type="component" value="Unassembled WGS sequence"/>
</dbReference>
<dbReference type="CDD" id="cd00082">
    <property type="entry name" value="HisKA"/>
    <property type="match status" value="1"/>
</dbReference>
<dbReference type="EMBL" id="WNCL01000004">
    <property type="protein sequence ID" value="MTU42452.1"/>
    <property type="molecule type" value="Genomic_DNA"/>
</dbReference>
<dbReference type="PRINTS" id="PR00344">
    <property type="entry name" value="BCTRLSENSOR"/>
</dbReference>
<dbReference type="RefSeq" id="WP_155165839.1">
    <property type="nucleotide sequence ID" value="NZ_WNBY01000028.1"/>
</dbReference>
<dbReference type="InterPro" id="IPR005467">
    <property type="entry name" value="His_kinase_dom"/>
</dbReference>
<sequence>MAKLRPIELPLTVMGASRIFDPLISRIPILFTAACIWSWTSCAHAVTLDAQVIGEDRSVIETIATTLDHLREEISDEFFELNYLAKEDLLKKTKDNPAFFFITDAVTFAALSEAGAWAVAAMKHPLAIDSSHTSGAAFITRKDRTDINSLTDLQDKKIVGMSPTSSLSYLIGLRELQRIFGPGHFSKEVSFSGAPIEKVVHEILEGRGDVGIIDACLLERMERDGNITPDSLKVISPRDSSDLRCRHSTGLYPGWVMAVSKPASELTEKERNLILKVSSVLPTVPKLQGLMEWSTPSNNDAIASLLSALEDENKDKAFWKNFFSKYGPWLGAFVIFLFLLFAHTIYVSWLVRKRTAQLTASMQRAQKLQHLVNSEQEKISAMERAGIVGQLSSMIAHELQQPINAITNFSRGLRIRNERGSLDPEVLQETLQRITHQSETAAQIVNKVRAYAKQHSAEKVRVNLLALLKKSIQKFKQIKGSRLSFDLNCPETIEVEVDPLESDLVLYNLFKNSLEACKNEAEPLIIISVGQSEQKAVIKIQDNGPEISEDLVNSIFIPKVSQKTDGLGLGLSICKALAESQGGSLTAIRNEQGHLVMKLCLPMAVPAKDIRKNQ</sequence>
<dbReference type="Pfam" id="PF02518">
    <property type="entry name" value="HATPase_c"/>
    <property type="match status" value="1"/>
</dbReference>
<keyword evidence="3" id="KW-0597">Phosphoprotein</keyword>
<dbReference type="EC" id="2.7.13.3" evidence="2"/>
<dbReference type="PANTHER" id="PTHR43065:SF51">
    <property type="entry name" value="HISTIDINE KINASE"/>
    <property type="match status" value="1"/>
</dbReference>
<feature type="transmembrane region" description="Helical" evidence="4">
    <location>
        <begin position="329"/>
        <end position="351"/>
    </location>
</feature>
<dbReference type="AlphaFoldDB" id="A0A844LE94"/>
<feature type="domain" description="Histidine kinase" evidence="5">
    <location>
        <begin position="394"/>
        <end position="605"/>
    </location>
</feature>
<dbReference type="InterPro" id="IPR003661">
    <property type="entry name" value="HisK_dim/P_dom"/>
</dbReference>
<evidence type="ECO:0000256" key="3">
    <source>
        <dbReference type="ARBA" id="ARBA00022553"/>
    </source>
</evidence>
<organism evidence="6 7">
    <name type="scientific">Parasutterella excrementihominis</name>
    <dbReference type="NCBI Taxonomy" id="487175"/>
    <lineage>
        <taxon>Bacteria</taxon>
        <taxon>Pseudomonadati</taxon>
        <taxon>Pseudomonadota</taxon>
        <taxon>Betaproteobacteria</taxon>
        <taxon>Burkholderiales</taxon>
        <taxon>Sutterellaceae</taxon>
        <taxon>Parasutterella</taxon>
    </lineage>
</organism>
<name>A0A844LE94_9BURK</name>
<evidence type="ECO:0000313" key="6">
    <source>
        <dbReference type="EMBL" id="MTU42452.1"/>
    </source>
</evidence>
<dbReference type="SUPFAM" id="SSF53850">
    <property type="entry name" value="Periplasmic binding protein-like II"/>
    <property type="match status" value="1"/>
</dbReference>
<evidence type="ECO:0000259" key="5">
    <source>
        <dbReference type="PROSITE" id="PS50109"/>
    </source>
</evidence>
<comment type="caution">
    <text evidence="6">The sequence shown here is derived from an EMBL/GenBank/DDBJ whole genome shotgun (WGS) entry which is preliminary data.</text>
</comment>
<dbReference type="InterPro" id="IPR003594">
    <property type="entry name" value="HATPase_dom"/>
</dbReference>
<dbReference type="PROSITE" id="PS50109">
    <property type="entry name" value="HIS_KIN"/>
    <property type="match status" value="1"/>
</dbReference>